<feature type="transmembrane region" description="Helical" evidence="2">
    <location>
        <begin position="178"/>
        <end position="202"/>
    </location>
</feature>
<keyword evidence="5" id="KW-1185">Reference proteome</keyword>
<keyword evidence="2" id="KW-0472">Membrane</keyword>
<evidence type="ECO:0000313" key="5">
    <source>
        <dbReference type="Proteomes" id="UP001515100"/>
    </source>
</evidence>
<sequence length="371" mass="39981">MATPFHRLARETPRYAWWKLPVAALVIVVTYFALCIVLMGLAALWFAVSDSSSSFEGWLDSAGDLDLARLDYFVIDMLSLVLLIPSVLLGVLVTGPRPVGYLSSVTGRLRWRWLGVTAVIATTISLVTIGGSLLATQMTDPSEVSAPAQVDGRVAVTLLVVLLIVPFQSAAEEYLFRGFLLQLVGSWSRFAIVAILVTTPLFVAGHGYGLWGLVDVGVFGLTAAVLTIRTGGLEAAISAHAANNVVLFALDALGMVSATDDTGAGPIDVVPTIISSILLLVVVEWAARRRGVQRTRDRIPEPPAPMWPPPPYAIVWYPPPVPHHWPSERSERRQAPGRSPAAVRNEPLGPRSGALHPNTPDYPGELPPGWR</sequence>
<feature type="transmembrane region" description="Helical" evidence="2">
    <location>
        <begin position="154"/>
        <end position="171"/>
    </location>
</feature>
<feature type="region of interest" description="Disordered" evidence="1">
    <location>
        <begin position="325"/>
        <end position="371"/>
    </location>
</feature>
<name>A0A641AT55_9ACTN</name>
<keyword evidence="2" id="KW-0812">Transmembrane</keyword>
<feature type="transmembrane region" description="Helical" evidence="2">
    <location>
        <begin position="269"/>
        <end position="287"/>
    </location>
</feature>
<comment type="caution">
    <text evidence="4">The sequence shown here is derived from an EMBL/GenBank/DDBJ whole genome shotgun (WGS) entry which is preliminary data.</text>
</comment>
<dbReference type="Proteomes" id="UP001515100">
    <property type="component" value="Unassembled WGS sequence"/>
</dbReference>
<feature type="transmembrane region" description="Helical" evidence="2">
    <location>
        <begin position="113"/>
        <end position="134"/>
    </location>
</feature>
<gene>
    <name evidence="4" type="ORF">ESP62_004370</name>
</gene>
<dbReference type="AlphaFoldDB" id="A0A641AT55"/>
<feature type="transmembrane region" description="Helical" evidence="2">
    <location>
        <begin position="20"/>
        <end position="48"/>
    </location>
</feature>
<dbReference type="GO" id="GO:0080120">
    <property type="term" value="P:CAAX-box protein maturation"/>
    <property type="evidence" value="ECO:0007669"/>
    <property type="project" value="UniProtKB-ARBA"/>
</dbReference>
<keyword evidence="4" id="KW-0378">Hydrolase</keyword>
<dbReference type="OrthoDB" id="2680086at2"/>
<dbReference type="GO" id="GO:0008237">
    <property type="term" value="F:metallopeptidase activity"/>
    <property type="evidence" value="ECO:0007669"/>
    <property type="project" value="UniProtKB-KW"/>
</dbReference>
<evidence type="ECO:0000256" key="2">
    <source>
        <dbReference type="SAM" id="Phobius"/>
    </source>
</evidence>
<keyword evidence="4" id="KW-0645">Protease</keyword>
<evidence type="ECO:0000313" key="4">
    <source>
        <dbReference type="EMBL" id="KAA1380423.1"/>
    </source>
</evidence>
<feature type="transmembrane region" description="Helical" evidence="2">
    <location>
        <begin position="235"/>
        <end position="257"/>
    </location>
</feature>
<organism evidence="4 5">
    <name type="scientific">Aeromicrobium fastidiosum</name>
    <dbReference type="NCBI Taxonomy" id="52699"/>
    <lineage>
        <taxon>Bacteria</taxon>
        <taxon>Bacillati</taxon>
        <taxon>Actinomycetota</taxon>
        <taxon>Actinomycetes</taxon>
        <taxon>Propionibacteriales</taxon>
        <taxon>Nocardioidaceae</taxon>
        <taxon>Aeromicrobium</taxon>
    </lineage>
</organism>
<feature type="transmembrane region" description="Helical" evidence="2">
    <location>
        <begin position="208"/>
        <end position="228"/>
    </location>
</feature>
<feature type="compositionally biased region" description="Basic and acidic residues" evidence="1">
    <location>
        <begin position="325"/>
        <end position="334"/>
    </location>
</feature>
<dbReference type="RefSeq" id="WP_129180872.1">
    <property type="nucleotide sequence ID" value="NZ_JAGIOG010000001.1"/>
</dbReference>
<protein>
    <submittedName>
        <fullName evidence="4">CPBP family intramembrane metalloprotease</fullName>
    </submittedName>
</protein>
<evidence type="ECO:0000256" key="1">
    <source>
        <dbReference type="SAM" id="MobiDB-lite"/>
    </source>
</evidence>
<keyword evidence="4" id="KW-0482">Metalloprotease</keyword>
<dbReference type="InterPro" id="IPR003675">
    <property type="entry name" value="Rce1/LyrA-like_dom"/>
</dbReference>
<evidence type="ECO:0000259" key="3">
    <source>
        <dbReference type="Pfam" id="PF02517"/>
    </source>
</evidence>
<dbReference type="Pfam" id="PF02517">
    <property type="entry name" value="Rce1-like"/>
    <property type="match status" value="1"/>
</dbReference>
<keyword evidence="2" id="KW-1133">Transmembrane helix</keyword>
<reference evidence="4" key="1">
    <citation type="submission" date="2019-09" db="EMBL/GenBank/DDBJ databases">
        <authorList>
            <person name="Li J."/>
        </authorList>
    </citation>
    <scope>NUCLEOTIDE SEQUENCE [LARGE SCALE GENOMIC DNA]</scope>
    <source>
        <strain evidence="4">NRBC 14897</strain>
    </source>
</reference>
<proteinExistence type="predicted"/>
<dbReference type="EMBL" id="SDPP02000001">
    <property type="protein sequence ID" value="KAA1380423.1"/>
    <property type="molecule type" value="Genomic_DNA"/>
</dbReference>
<accession>A0A641AT55</accession>
<dbReference type="GO" id="GO:0004175">
    <property type="term" value="F:endopeptidase activity"/>
    <property type="evidence" value="ECO:0007669"/>
    <property type="project" value="UniProtKB-ARBA"/>
</dbReference>
<feature type="transmembrane region" description="Helical" evidence="2">
    <location>
        <begin position="72"/>
        <end position="93"/>
    </location>
</feature>
<feature type="domain" description="CAAX prenyl protease 2/Lysostaphin resistance protein A-like" evidence="3">
    <location>
        <begin position="157"/>
        <end position="246"/>
    </location>
</feature>